<keyword evidence="2" id="KW-1185">Reference proteome</keyword>
<sequence length="106" mass="11614">MAPISKLIGAIIGSLTAASTVLAISISEYYYGECDTPVNTYFSGSILTYWNTHTGISIGWTETEACSLWIYSDRNCDDPVEELSAADDGHVYLAYLAEGMIKRGFR</sequence>
<organism evidence="1 2">
    <name type="scientific">Cryphonectria parasitica (strain ATCC 38755 / EP155)</name>
    <dbReference type="NCBI Taxonomy" id="660469"/>
    <lineage>
        <taxon>Eukaryota</taxon>
        <taxon>Fungi</taxon>
        <taxon>Dikarya</taxon>
        <taxon>Ascomycota</taxon>
        <taxon>Pezizomycotina</taxon>
        <taxon>Sordariomycetes</taxon>
        <taxon>Sordariomycetidae</taxon>
        <taxon>Diaporthales</taxon>
        <taxon>Cryphonectriaceae</taxon>
        <taxon>Cryphonectria-Endothia species complex</taxon>
        <taxon>Cryphonectria</taxon>
    </lineage>
</organism>
<accession>A0A9P5CN78</accession>
<evidence type="ECO:0000313" key="1">
    <source>
        <dbReference type="EMBL" id="KAF3763851.1"/>
    </source>
</evidence>
<gene>
    <name evidence="1" type="ORF">M406DRAFT_75084</name>
</gene>
<dbReference type="EMBL" id="MU032349">
    <property type="protein sequence ID" value="KAF3763851.1"/>
    <property type="molecule type" value="Genomic_DNA"/>
</dbReference>
<dbReference type="Proteomes" id="UP000803844">
    <property type="component" value="Unassembled WGS sequence"/>
</dbReference>
<dbReference type="RefSeq" id="XP_040774812.1">
    <property type="nucleotide sequence ID" value="XM_040925796.1"/>
</dbReference>
<reference evidence="1" key="1">
    <citation type="journal article" date="2020" name="Phytopathology">
        <title>Genome sequence of the chestnut blight fungus Cryphonectria parasitica EP155: A fundamental resource for an archetypical invasive plant pathogen.</title>
        <authorList>
            <person name="Crouch J.A."/>
            <person name="Dawe A."/>
            <person name="Aerts A."/>
            <person name="Barry K."/>
            <person name="Churchill A.C.L."/>
            <person name="Grimwood J."/>
            <person name="Hillman B."/>
            <person name="Milgroom M.G."/>
            <person name="Pangilinan J."/>
            <person name="Smith M."/>
            <person name="Salamov A."/>
            <person name="Schmutz J."/>
            <person name="Yadav J."/>
            <person name="Grigoriev I.V."/>
            <person name="Nuss D."/>
        </authorList>
    </citation>
    <scope>NUCLEOTIDE SEQUENCE</scope>
    <source>
        <strain evidence="1">EP155</strain>
    </source>
</reference>
<comment type="caution">
    <text evidence="1">The sequence shown here is derived from an EMBL/GenBank/DDBJ whole genome shotgun (WGS) entry which is preliminary data.</text>
</comment>
<name>A0A9P5CN78_CRYP1</name>
<evidence type="ECO:0000313" key="2">
    <source>
        <dbReference type="Proteomes" id="UP000803844"/>
    </source>
</evidence>
<dbReference type="AlphaFoldDB" id="A0A9P5CN78"/>
<protein>
    <submittedName>
        <fullName evidence="1">Uncharacterized protein</fullName>
    </submittedName>
</protein>
<proteinExistence type="predicted"/>
<dbReference type="GeneID" id="63842925"/>